<sequence length="242" mass="28107">MVNRAIEEFAELTANEVVPPSVPVLKRVNCIYVPASDPYLTIKWFERHFGLRHPKEVKKDTNGESLELGNGMELFILRAEKGSRMTFQTDVWSGPNFQMSMLSFEVDNIVDLHQKLLESGEVKLEELRDNDGCGIGFYFYDPDGNKFTAWELQTMVWRKAEVPAATRLEERFGFVNCYFHGELSGFIARVREGSRDVSRRIQIIGCSELRQSDREGLQQLVETFEKLNREYPDRPLRIVYRE</sequence>
<reference evidence="2" key="2">
    <citation type="submission" date="2020-09" db="EMBL/GenBank/DDBJ databases">
        <authorList>
            <person name="Sun Q."/>
            <person name="Zhou Y."/>
        </authorList>
    </citation>
    <scope>NUCLEOTIDE SEQUENCE</scope>
    <source>
        <strain evidence="2">CGMCC 1.15178</strain>
    </source>
</reference>
<feature type="domain" description="VOC" evidence="1">
    <location>
        <begin position="27"/>
        <end position="152"/>
    </location>
</feature>
<dbReference type="AlphaFoldDB" id="A0A916Z723"/>
<dbReference type="InterPro" id="IPR029068">
    <property type="entry name" value="Glyas_Bleomycin-R_OHBP_Dase"/>
</dbReference>
<accession>A0A916Z723</accession>
<organism evidence="2 3">
    <name type="scientific">Paenibacillus nasutitermitis</name>
    <dbReference type="NCBI Taxonomy" id="1652958"/>
    <lineage>
        <taxon>Bacteria</taxon>
        <taxon>Bacillati</taxon>
        <taxon>Bacillota</taxon>
        <taxon>Bacilli</taxon>
        <taxon>Bacillales</taxon>
        <taxon>Paenibacillaceae</taxon>
        <taxon>Paenibacillus</taxon>
    </lineage>
</organism>
<dbReference type="Proteomes" id="UP000612456">
    <property type="component" value="Unassembled WGS sequence"/>
</dbReference>
<evidence type="ECO:0000313" key="3">
    <source>
        <dbReference type="Proteomes" id="UP000612456"/>
    </source>
</evidence>
<reference evidence="2" key="1">
    <citation type="journal article" date="2014" name="Int. J. Syst. Evol. Microbiol.">
        <title>Complete genome sequence of Corynebacterium casei LMG S-19264T (=DSM 44701T), isolated from a smear-ripened cheese.</title>
        <authorList>
            <consortium name="US DOE Joint Genome Institute (JGI-PGF)"/>
            <person name="Walter F."/>
            <person name="Albersmeier A."/>
            <person name="Kalinowski J."/>
            <person name="Ruckert C."/>
        </authorList>
    </citation>
    <scope>NUCLEOTIDE SEQUENCE</scope>
    <source>
        <strain evidence="2">CGMCC 1.15178</strain>
    </source>
</reference>
<dbReference type="PROSITE" id="PS51819">
    <property type="entry name" value="VOC"/>
    <property type="match status" value="1"/>
</dbReference>
<gene>
    <name evidence="2" type="ORF">GCM10010911_42470</name>
</gene>
<dbReference type="Gene3D" id="3.10.180.10">
    <property type="entry name" value="2,3-Dihydroxybiphenyl 1,2-Dioxygenase, domain 1"/>
    <property type="match status" value="1"/>
</dbReference>
<dbReference type="Pfam" id="PF00903">
    <property type="entry name" value="Glyoxalase"/>
    <property type="match status" value="1"/>
</dbReference>
<dbReference type="EMBL" id="BMHP01000003">
    <property type="protein sequence ID" value="GGD79868.1"/>
    <property type="molecule type" value="Genomic_DNA"/>
</dbReference>
<dbReference type="SUPFAM" id="SSF54593">
    <property type="entry name" value="Glyoxalase/Bleomycin resistance protein/Dihydroxybiphenyl dioxygenase"/>
    <property type="match status" value="1"/>
</dbReference>
<dbReference type="RefSeq" id="WP_188994667.1">
    <property type="nucleotide sequence ID" value="NZ_BMHP01000003.1"/>
</dbReference>
<protein>
    <recommendedName>
        <fullName evidence="1">VOC domain-containing protein</fullName>
    </recommendedName>
</protein>
<evidence type="ECO:0000313" key="2">
    <source>
        <dbReference type="EMBL" id="GGD79868.1"/>
    </source>
</evidence>
<dbReference type="CDD" id="cd06587">
    <property type="entry name" value="VOC"/>
    <property type="match status" value="1"/>
</dbReference>
<dbReference type="InterPro" id="IPR004360">
    <property type="entry name" value="Glyas_Fos-R_dOase_dom"/>
</dbReference>
<keyword evidence="3" id="KW-1185">Reference proteome</keyword>
<proteinExistence type="predicted"/>
<dbReference type="InterPro" id="IPR037523">
    <property type="entry name" value="VOC_core"/>
</dbReference>
<comment type="caution">
    <text evidence="2">The sequence shown here is derived from an EMBL/GenBank/DDBJ whole genome shotgun (WGS) entry which is preliminary data.</text>
</comment>
<evidence type="ECO:0000259" key="1">
    <source>
        <dbReference type="PROSITE" id="PS51819"/>
    </source>
</evidence>
<name>A0A916Z723_9BACL</name>